<accession>A0A9Q3DVI3</accession>
<protein>
    <submittedName>
        <fullName evidence="1">Uncharacterized protein</fullName>
    </submittedName>
</protein>
<dbReference type="AlphaFoldDB" id="A0A9Q3DVI3"/>
<sequence>MFDLLTLTPPHVEQSLLSCITALPYSSGPPETIHQTIGNTTVAIFLWKQLERLREAEGERDEKFLSFQGLSGLQAKTTTAIIRQRLQAMSMAFMPPQATSNDRLQSRCSGLSTFSHNIPHLTVFKASGTNLLRQCECVAKLKARKTCPKIVSPPTTGNPFQRHPAPLTFLPQQDHSRPQGEPNVATKNLLDKSSFTTDTVQPSSSKIRAVPDLAIRLQQYSLPPNTFQHHNIINPQMPMASPLPFENLFVAYGGQDCFRQCKSPIFLSLNFACVSDEEIDYLKLILRILSHKNCGILDQDTNFAQSLELEAQQLVTQPMGKKGMAAFDHSNQFKLQFSTSDGLPHQNAAESSNRQGRKREWSAFQNNQSGRMGFVDENRYQNDVGAIAEELLRSAFVQNSKRNFEPFTFYPHDKVSAMLATIPIKHRGMESKEKWVNDLVGSIQCLTTWKSFLEDLKLSNPAEQNNRLYTLANFLWELHARTLNVLGVAAHHDAFGIEETALKEWLVKEVGKILSPATLQEENTILDQECFKKFFSGPTFSKRKPRLWRVSTDKLEDHLSDHSQRQKIELVNELALTKTKVVINILGSYYKFHNDIKWQLKFQSDSNFFERTLMYARHKTYIHIGGWGEPKRTNYNLLSFFPWASEHLPSSLKRWVSRKPEPLPINDLVLEVDED</sequence>
<keyword evidence="2" id="KW-1185">Reference proteome</keyword>
<evidence type="ECO:0000313" key="1">
    <source>
        <dbReference type="EMBL" id="MBW0507845.1"/>
    </source>
</evidence>
<organism evidence="1 2">
    <name type="scientific">Austropuccinia psidii MF-1</name>
    <dbReference type="NCBI Taxonomy" id="1389203"/>
    <lineage>
        <taxon>Eukaryota</taxon>
        <taxon>Fungi</taxon>
        <taxon>Dikarya</taxon>
        <taxon>Basidiomycota</taxon>
        <taxon>Pucciniomycotina</taxon>
        <taxon>Pucciniomycetes</taxon>
        <taxon>Pucciniales</taxon>
        <taxon>Sphaerophragmiaceae</taxon>
        <taxon>Austropuccinia</taxon>
    </lineage>
</organism>
<name>A0A9Q3DVI3_9BASI</name>
<evidence type="ECO:0000313" key="2">
    <source>
        <dbReference type="Proteomes" id="UP000765509"/>
    </source>
</evidence>
<dbReference type="OrthoDB" id="2508374at2759"/>
<reference evidence="1" key="1">
    <citation type="submission" date="2021-03" db="EMBL/GenBank/DDBJ databases">
        <title>Draft genome sequence of rust myrtle Austropuccinia psidii MF-1, a brazilian biotype.</title>
        <authorList>
            <person name="Quecine M.C."/>
            <person name="Pachon D.M.R."/>
            <person name="Bonatelli M.L."/>
            <person name="Correr F.H."/>
            <person name="Franceschini L.M."/>
            <person name="Leite T.F."/>
            <person name="Margarido G.R.A."/>
            <person name="Almeida C.A."/>
            <person name="Ferrarezi J.A."/>
            <person name="Labate C.A."/>
        </authorList>
    </citation>
    <scope>NUCLEOTIDE SEQUENCE</scope>
    <source>
        <strain evidence="1">MF-1</strain>
    </source>
</reference>
<dbReference type="Proteomes" id="UP000765509">
    <property type="component" value="Unassembled WGS sequence"/>
</dbReference>
<dbReference type="EMBL" id="AVOT02019944">
    <property type="protein sequence ID" value="MBW0507845.1"/>
    <property type="molecule type" value="Genomic_DNA"/>
</dbReference>
<gene>
    <name evidence="1" type="ORF">O181_047560</name>
</gene>
<comment type="caution">
    <text evidence="1">The sequence shown here is derived from an EMBL/GenBank/DDBJ whole genome shotgun (WGS) entry which is preliminary data.</text>
</comment>
<proteinExistence type="predicted"/>